<gene>
    <name evidence="18" type="primary">LOC113871609</name>
</gene>
<dbReference type="GO" id="GO:0042545">
    <property type="term" value="P:cell wall modification"/>
    <property type="evidence" value="ECO:0007669"/>
    <property type="project" value="UniProtKB-UniRule"/>
</dbReference>
<dbReference type="Gene3D" id="1.20.140.40">
    <property type="entry name" value="Invertase/pectin methylesterase inhibitor family protein"/>
    <property type="match status" value="1"/>
</dbReference>
<dbReference type="UniPathway" id="UPA00545">
    <property type="reaction ID" value="UER00823"/>
</dbReference>
<organism evidence="17 18">
    <name type="scientific">Abrus precatorius</name>
    <name type="common">Indian licorice</name>
    <name type="synonym">Glycine abrus</name>
    <dbReference type="NCBI Taxonomy" id="3816"/>
    <lineage>
        <taxon>Eukaryota</taxon>
        <taxon>Viridiplantae</taxon>
        <taxon>Streptophyta</taxon>
        <taxon>Embryophyta</taxon>
        <taxon>Tracheophyta</taxon>
        <taxon>Spermatophyta</taxon>
        <taxon>Magnoliopsida</taxon>
        <taxon>eudicotyledons</taxon>
        <taxon>Gunneridae</taxon>
        <taxon>Pentapetalae</taxon>
        <taxon>rosids</taxon>
        <taxon>fabids</taxon>
        <taxon>Fabales</taxon>
        <taxon>Fabaceae</taxon>
        <taxon>Papilionoideae</taxon>
        <taxon>50 kb inversion clade</taxon>
        <taxon>NPAAA clade</taxon>
        <taxon>indigoferoid/millettioid clade</taxon>
        <taxon>Abreae</taxon>
        <taxon>Abrus</taxon>
    </lineage>
</organism>
<reference evidence="17" key="1">
    <citation type="journal article" date="2019" name="Toxins">
        <title>Detection of Abrin-Like and Prepropulchellin-Like Toxin Genes and Transcripts Using Whole Genome Sequencing and Full-Length Transcript Sequencing of Abrus precatorius.</title>
        <authorList>
            <person name="Hovde B.T."/>
            <person name="Daligault H.E."/>
            <person name="Hanschen E.R."/>
            <person name="Kunde Y.A."/>
            <person name="Johnson M.B."/>
            <person name="Starkenburg S.R."/>
            <person name="Johnson S.L."/>
        </authorList>
    </citation>
    <scope>NUCLEOTIDE SEQUENCE [LARGE SCALE GENOMIC DNA]</scope>
</reference>
<feature type="active site" evidence="13">
    <location>
        <position position="411"/>
    </location>
</feature>
<dbReference type="GO" id="GO:0004857">
    <property type="term" value="F:enzyme inhibitor activity"/>
    <property type="evidence" value="ECO:0007669"/>
    <property type="project" value="InterPro"/>
</dbReference>
<dbReference type="InterPro" id="IPR011050">
    <property type="entry name" value="Pectin_lyase_fold/virulence"/>
</dbReference>
<dbReference type="PANTHER" id="PTHR31707">
    <property type="entry name" value="PECTINESTERASE"/>
    <property type="match status" value="1"/>
</dbReference>
<accession>A0A8B8M7K1</accession>
<dbReference type="InterPro" id="IPR035513">
    <property type="entry name" value="Invertase/methylesterase_inhib"/>
</dbReference>
<dbReference type="NCBIfam" id="TIGR01614">
    <property type="entry name" value="PME_inhib"/>
    <property type="match status" value="1"/>
</dbReference>
<evidence type="ECO:0000256" key="1">
    <source>
        <dbReference type="ARBA" id="ARBA00004191"/>
    </source>
</evidence>
<evidence type="ECO:0000256" key="4">
    <source>
        <dbReference type="ARBA" id="ARBA00007786"/>
    </source>
</evidence>
<evidence type="ECO:0000256" key="9">
    <source>
        <dbReference type="ARBA" id="ARBA00023157"/>
    </source>
</evidence>
<evidence type="ECO:0000256" key="2">
    <source>
        <dbReference type="ARBA" id="ARBA00005184"/>
    </source>
</evidence>
<keyword evidence="7 14" id="KW-0378">Hydrolase</keyword>
<comment type="subcellular location">
    <subcellularLocation>
        <location evidence="1">Secreted</location>
        <location evidence="1">Cell wall</location>
    </subcellularLocation>
</comment>
<proteinExistence type="inferred from homology"/>
<dbReference type="RefSeq" id="XP_027364505.1">
    <property type="nucleotide sequence ID" value="XM_027508704.1"/>
</dbReference>
<dbReference type="AlphaFoldDB" id="A0A8B8M7K1"/>
<name>A0A8B8M7K1_ABRPR</name>
<dbReference type="CDD" id="cd15798">
    <property type="entry name" value="PMEI-like_3"/>
    <property type="match status" value="1"/>
</dbReference>
<dbReference type="GO" id="GO:0030599">
    <property type="term" value="F:pectinesterase activity"/>
    <property type="evidence" value="ECO:0007669"/>
    <property type="project" value="UniProtKB-UniRule"/>
</dbReference>
<dbReference type="SUPFAM" id="SSF51126">
    <property type="entry name" value="Pectin lyase-like"/>
    <property type="match status" value="1"/>
</dbReference>
<keyword evidence="9" id="KW-1015">Disulfide bond</keyword>
<sequence>MVGEDKLKKRRIVIIGISTIFLVAMVIALTVGVNLKQLTSNDDEQNDKAHVAATLKAVKTICHPTDYKKECEESLKAEAGNTTDPRELIKIAFNITIKKIGDELKKTNLMEEAEKDHRTKMALDTCKQLMDLSIGEFERSLEKMGTFNLNNLDNILSSLKVWLSGAITYQDTCLDGFENTTNEAGLKMKNALTTTMHMSSNALAIISELAKTFSDSGLTTDGRSLIQNDQRDDVKIPSWGDDDDGVGVRRLLHSSPQKLKANVVVAKNGSGKFKKINEALKRVPKNNKKPFLIYIKEGVYHEYIEVTKQMTHVVLIGDGGNKTRITGNKNFIDGVNTYRTPTVAVQGDYFVAINIGFENSAGPHKHQAVAIRVQADKAIFYKCTMDGYQDTLYAHAMRQFYRDCTISGTIDFVFGDAVAVFQNCTFVVRKPLENQQCIVTAQGRKERHQPSGIVIRGSSIVSDHKVKFDSKAYLARPWKNYSRTIFMDTYIGGLIQPDGYMPWQGPNGLSGMNTCFYAEFNNTGPGSNKSKRVKWPGIKTLTSQSASHFSPLKFFHGDDWIKVTRIPYSSGIPKPKNPK</sequence>
<dbReference type="Gene3D" id="2.160.20.10">
    <property type="entry name" value="Single-stranded right-handed beta-helix, Pectin lyase-like"/>
    <property type="match status" value="1"/>
</dbReference>
<evidence type="ECO:0000256" key="15">
    <source>
        <dbReference type="SAM" id="Phobius"/>
    </source>
</evidence>
<keyword evidence="15" id="KW-1133">Transmembrane helix</keyword>
<dbReference type="InterPro" id="IPR012334">
    <property type="entry name" value="Pectin_lyas_fold"/>
</dbReference>
<dbReference type="KEGG" id="aprc:113871609"/>
<dbReference type="FunFam" id="1.20.140.40:FF:000001">
    <property type="entry name" value="Pectinesterase"/>
    <property type="match status" value="1"/>
</dbReference>
<dbReference type="InterPro" id="IPR033131">
    <property type="entry name" value="Pectinesterase_Asp_AS"/>
</dbReference>
<dbReference type="SUPFAM" id="SSF101148">
    <property type="entry name" value="Plant invertase/pectin methylesterase inhibitor"/>
    <property type="match status" value="1"/>
</dbReference>
<keyword evidence="6" id="KW-0134">Cell wall</keyword>
<dbReference type="Proteomes" id="UP000694853">
    <property type="component" value="Unplaced"/>
</dbReference>
<dbReference type="Pfam" id="PF04043">
    <property type="entry name" value="PMEI"/>
    <property type="match status" value="1"/>
</dbReference>
<dbReference type="PROSITE" id="PS00503">
    <property type="entry name" value="PECTINESTERASE_2"/>
    <property type="match status" value="1"/>
</dbReference>
<dbReference type="FunFam" id="2.160.20.10:FF:000001">
    <property type="entry name" value="Pectinesterase"/>
    <property type="match status" value="1"/>
</dbReference>
<evidence type="ECO:0000256" key="3">
    <source>
        <dbReference type="ARBA" id="ARBA00006027"/>
    </source>
</evidence>
<keyword evidence="17" id="KW-1185">Reference proteome</keyword>
<evidence type="ECO:0000256" key="5">
    <source>
        <dbReference type="ARBA" id="ARBA00013229"/>
    </source>
</evidence>
<evidence type="ECO:0000256" key="7">
    <source>
        <dbReference type="ARBA" id="ARBA00022801"/>
    </source>
</evidence>
<evidence type="ECO:0000256" key="11">
    <source>
        <dbReference type="ARBA" id="ARBA00047928"/>
    </source>
</evidence>
<evidence type="ECO:0000256" key="10">
    <source>
        <dbReference type="ARBA" id="ARBA00023180"/>
    </source>
</evidence>
<dbReference type="GeneID" id="113871609"/>
<comment type="similarity">
    <text evidence="4">In the C-terminal section; belongs to the pectinesterase family.</text>
</comment>
<dbReference type="SMART" id="SM00856">
    <property type="entry name" value="PMEI"/>
    <property type="match status" value="1"/>
</dbReference>
<feature type="domain" description="Pectinesterase inhibitor" evidence="16">
    <location>
        <begin position="53"/>
        <end position="205"/>
    </location>
</feature>
<evidence type="ECO:0000313" key="18">
    <source>
        <dbReference type="RefSeq" id="XP_027364505.1"/>
    </source>
</evidence>
<keyword evidence="15" id="KW-0812">Transmembrane</keyword>
<dbReference type="OrthoDB" id="2019149at2759"/>
<dbReference type="GO" id="GO:0045490">
    <property type="term" value="P:pectin catabolic process"/>
    <property type="evidence" value="ECO:0007669"/>
    <property type="project" value="UniProtKB-UniRule"/>
</dbReference>
<evidence type="ECO:0000259" key="16">
    <source>
        <dbReference type="SMART" id="SM00856"/>
    </source>
</evidence>
<dbReference type="InterPro" id="IPR000070">
    <property type="entry name" value="Pectinesterase_cat"/>
</dbReference>
<dbReference type="Pfam" id="PF01095">
    <property type="entry name" value="Pectinesterase"/>
    <property type="match status" value="1"/>
</dbReference>
<evidence type="ECO:0000256" key="8">
    <source>
        <dbReference type="ARBA" id="ARBA00023085"/>
    </source>
</evidence>
<comment type="similarity">
    <text evidence="3">In the N-terminal section; belongs to the PMEI family.</text>
</comment>
<evidence type="ECO:0000256" key="12">
    <source>
        <dbReference type="ARBA" id="ARBA00057335"/>
    </source>
</evidence>
<keyword evidence="15" id="KW-0472">Membrane</keyword>
<evidence type="ECO:0000256" key="13">
    <source>
        <dbReference type="PROSITE-ProRule" id="PRU10040"/>
    </source>
</evidence>
<evidence type="ECO:0000256" key="14">
    <source>
        <dbReference type="RuleBase" id="RU000589"/>
    </source>
</evidence>
<evidence type="ECO:0000256" key="6">
    <source>
        <dbReference type="ARBA" id="ARBA00022512"/>
    </source>
</evidence>
<comment type="catalytic activity">
    <reaction evidence="11 14">
        <text>[(1-&gt;4)-alpha-D-galacturonosyl methyl ester](n) + n H2O = [(1-&gt;4)-alpha-D-galacturonosyl](n) + n methanol + n H(+)</text>
        <dbReference type="Rhea" id="RHEA:22380"/>
        <dbReference type="Rhea" id="RHEA-COMP:14570"/>
        <dbReference type="Rhea" id="RHEA-COMP:14573"/>
        <dbReference type="ChEBI" id="CHEBI:15377"/>
        <dbReference type="ChEBI" id="CHEBI:15378"/>
        <dbReference type="ChEBI" id="CHEBI:17790"/>
        <dbReference type="ChEBI" id="CHEBI:140522"/>
        <dbReference type="ChEBI" id="CHEBI:140523"/>
        <dbReference type="EC" id="3.1.1.11"/>
    </reaction>
</comment>
<evidence type="ECO:0000313" key="17">
    <source>
        <dbReference type="Proteomes" id="UP000694853"/>
    </source>
</evidence>
<protein>
    <recommendedName>
        <fullName evidence="5 14">Pectinesterase</fullName>
        <ecNumber evidence="5 14">3.1.1.11</ecNumber>
    </recommendedName>
</protein>
<reference evidence="18" key="2">
    <citation type="submission" date="2025-08" db="UniProtKB">
        <authorList>
            <consortium name="RefSeq"/>
        </authorList>
    </citation>
    <scope>IDENTIFICATION</scope>
    <source>
        <tissue evidence="18">Young leaves</tissue>
    </source>
</reference>
<feature type="transmembrane region" description="Helical" evidence="15">
    <location>
        <begin position="12"/>
        <end position="35"/>
    </location>
</feature>
<comment type="function">
    <text evidence="12">Acts in the modification of cell walls via demethylesterification of cell wall pectin.</text>
</comment>
<dbReference type="EC" id="3.1.1.11" evidence="5 14"/>
<comment type="pathway">
    <text evidence="2 14">Glycan metabolism; pectin degradation; 2-dehydro-3-deoxy-D-gluconate from pectin: step 1/5.</text>
</comment>
<keyword evidence="6" id="KW-0964">Secreted</keyword>
<keyword evidence="8 14" id="KW-0063">Aspartyl esterase</keyword>
<keyword evidence="10" id="KW-0325">Glycoprotein</keyword>
<dbReference type="InterPro" id="IPR006501">
    <property type="entry name" value="Pectinesterase_inhib_dom"/>
</dbReference>